<dbReference type="Proteomes" id="UP000005408">
    <property type="component" value="Unassembled WGS sequence"/>
</dbReference>
<keyword evidence="2" id="KW-0472">Membrane</keyword>
<keyword evidence="4" id="KW-1185">Reference proteome</keyword>
<evidence type="ECO:0000313" key="4">
    <source>
        <dbReference type="Proteomes" id="UP000005408"/>
    </source>
</evidence>
<dbReference type="AlphaFoldDB" id="A0A8W8JTT5"/>
<reference evidence="3" key="1">
    <citation type="submission" date="2022-08" db="UniProtKB">
        <authorList>
            <consortium name="EnsemblMetazoa"/>
        </authorList>
    </citation>
    <scope>IDENTIFICATION</scope>
    <source>
        <strain evidence="3">05x7-T-G4-1.051#20</strain>
    </source>
</reference>
<evidence type="ECO:0000256" key="2">
    <source>
        <dbReference type="SAM" id="Phobius"/>
    </source>
</evidence>
<feature type="transmembrane region" description="Helical" evidence="2">
    <location>
        <begin position="53"/>
        <end position="76"/>
    </location>
</feature>
<accession>A0A8W8JTT5</accession>
<dbReference type="EnsemblMetazoa" id="G2103.2">
    <property type="protein sequence ID" value="G2103.2:cds"/>
    <property type="gene ID" value="G2103"/>
</dbReference>
<feature type="region of interest" description="Disordered" evidence="1">
    <location>
        <begin position="87"/>
        <end position="116"/>
    </location>
</feature>
<protein>
    <submittedName>
        <fullName evidence="3">Uncharacterized protein</fullName>
    </submittedName>
</protein>
<keyword evidence="2" id="KW-1133">Transmembrane helix</keyword>
<keyword evidence="2" id="KW-0812">Transmembrane</keyword>
<sequence>MGFLLHDDRKNSGEEGIVRSIGRHQWLQTGHITTACNAITACYMAAGLGKTEVIALGSILGVFAFLVSLGVAAYCYRMYDIFKRTKRGSSNESGRKLVYVQQEKPSKAEKTPASNKSLRKILKTSMPPPKPILRNPLVIPQKSMPSRNHRSPREVQIHNSYPGGVRVIRLNQDHAKPMLVYRPGPPRPTYTQSHLPNTVPHLRLGDYRPKMVNGYFSPNNVRSMMDDFPVNSDTSFNSSGSRFTWVPAEPEKVNFIQLDEKGTQTKPAKERRKVTRNSATSTSGHKFPDPTTVKTIKQNSDLTPQITQYIETGSKFVIIDYIASDNQKSGELPLSTSTPRDYQGLTTDTNHNFVPRQRKPHEGSLVEIPAS</sequence>
<feature type="region of interest" description="Disordered" evidence="1">
    <location>
        <begin position="328"/>
        <end position="371"/>
    </location>
</feature>
<evidence type="ECO:0000313" key="3">
    <source>
        <dbReference type="EnsemblMetazoa" id="G2103.2:cds"/>
    </source>
</evidence>
<proteinExistence type="predicted"/>
<feature type="compositionally biased region" description="Polar residues" evidence="1">
    <location>
        <begin position="328"/>
        <end position="352"/>
    </location>
</feature>
<evidence type="ECO:0000256" key="1">
    <source>
        <dbReference type="SAM" id="MobiDB-lite"/>
    </source>
</evidence>
<organism evidence="3 4">
    <name type="scientific">Magallana gigas</name>
    <name type="common">Pacific oyster</name>
    <name type="synonym">Crassostrea gigas</name>
    <dbReference type="NCBI Taxonomy" id="29159"/>
    <lineage>
        <taxon>Eukaryota</taxon>
        <taxon>Metazoa</taxon>
        <taxon>Spiralia</taxon>
        <taxon>Lophotrochozoa</taxon>
        <taxon>Mollusca</taxon>
        <taxon>Bivalvia</taxon>
        <taxon>Autobranchia</taxon>
        <taxon>Pteriomorphia</taxon>
        <taxon>Ostreida</taxon>
        <taxon>Ostreoidea</taxon>
        <taxon>Ostreidae</taxon>
        <taxon>Magallana</taxon>
    </lineage>
</organism>
<feature type="region of interest" description="Disordered" evidence="1">
    <location>
        <begin position="263"/>
        <end position="293"/>
    </location>
</feature>
<name>A0A8W8JTT5_MAGGI</name>